<dbReference type="GO" id="GO:0009231">
    <property type="term" value="P:riboflavin biosynthetic process"/>
    <property type="evidence" value="ECO:0007669"/>
    <property type="project" value="TreeGrafter"/>
</dbReference>
<dbReference type="PANTHER" id="PTHR35005">
    <property type="entry name" value="3-DEHYDRO-SCYLLO-INOSOSE HYDROLASE"/>
    <property type="match status" value="1"/>
</dbReference>
<proteinExistence type="predicted"/>
<evidence type="ECO:0000256" key="3">
    <source>
        <dbReference type="ARBA" id="ARBA00022801"/>
    </source>
</evidence>
<dbReference type="EMBL" id="HQ214611">
    <property type="protein sequence ID" value="ADQ54415.1"/>
    <property type="molecule type" value="Genomic_DNA"/>
</dbReference>
<dbReference type="Pfam" id="PF02633">
    <property type="entry name" value="Creatininase"/>
    <property type="match status" value="1"/>
</dbReference>
<evidence type="ECO:0000256" key="2">
    <source>
        <dbReference type="ARBA" id="ARBA00022723"/>
    </source>
</evidence>
<dbReference type="InterPro" id="IPR024087">
    <property type="entry name" value="Creatininase-like_sf"/>
</dbReference>
<dbReference type="Gene3D" id="3.40.50.10310">
    <property type="entry name" value="Creatininase"/>
    <property type="match status" value="1"/>
</dbReference>
<organism evidence="5">
    <name type="scientific">uncultured marine crenarchaeote E37-7F</name>
    <dbReference type="NCBI Taxonomy" id="907717"/>
    <lineage>
        <taxon>Archaea</taxon>
        <taxon>Candidatus Bathyarchaeota</taxon>
        <taxon>environmental samples</taxon>
    </lineage>
</organism>
<keyword evidence="3" id="KW-0378">Hydrolase</keyword>
<accession>G9BAQ9</accession>
<evidence type="ECO:0000313" key="5">
    <source>
        <dbReference type="EMBL" id="ADQ54415.1"/>
    </source>
</evidence>
<evidence type="ECO:0000256" key="4">
    <source>
        <dbReference type="ARBA" id="ARBA00022833"/>
    </source>
</evidence>
<dbReference type="InterPro" id="IPR003785">
    <property type="entry name" value="Creatininase/forma_Hydrolase"/>
</dbReference>
<sequence>MFPKNLTWKDAEDYLGSGKDVILIPIGSIEGHGYHLPLNTDVIIAEEIASRVACKRGYLSLLAITYTITPSVRFGNVELSNQTFESLVEDILESFVKFGVKRFIMVLGHGGLDMKMSLIKVASSLFTMRPEVHTSLLHISKIISKVSSIDTRKDRHAGEWETSFLLYFKPEVVGEKRVKDFTFPSKHAIIGDPTIATKEKGEELTLKTVNWINDWIKERLEKPGVYYNW</sequence>
<gene>
    <name evidence="5" type="ORF">E37-7F_32</name>
</gene>
<dbReference type="GO" id="GO:0016811">
    <property type="term" value="F:hydrolase activity, acting on carbon-nitrogen (but not peptide) bonds, in linear amides"/>
    <property type="evidence" value="ECO:0007669"/>
    <property type="project" value="TreeGrafter"/>
</dbReference>
<dbReference type="PANTHER" id="PTHR35005:SF1">
    <property type="entry name" value="2-AMINO-5-FORMYLAMINO-6-RIBOSYLAMINOPYRIMIDIN-4(3H)-ONE 5'-MONOPHOSPHATE DEFORMYLASE"/>
    <property type="match status" value="1"/>
</dbReference>
<name>G9BAQ9_9ARCH</name>
<dbReference type="GO" id="GO:0046872">
    <property type="term" value="F:metal ion binding"/>
    <property type="evidence" value="ECO:0007669"/>
    <property type="project" value="UniProtKB-KW"/>
</dbReference>
<keyword evidence="4" id="KW-0862">Zinc</keyword>
<reference evidence="5" key="1">
    <citation type="journal article" date="2012" name="Environ. Microbiol.">
        <title>Genetic structure of three fosmid-fragments encoding 16S rRNA genes of the Miscellaneous Crenarchaeotic Group (MCG): implications for physiology and evolution of marine sedimentary archaea.</title>
        <authorList>
            <person name="Li P.Y."/>
            <person name="Xie B.B."/>
            <person name="Zhang X.Y."/>
            <person name="Qin Q.L."/>
            <person name="Dang H.Y."/>
            <person name="Wang X.M."/>
            <person name="Chen X.L."/>
            <person name="Yu J."/>
            <person name="Zhang Y.Z."/>
        </authorList>
    </citation>
    <scope>NUCLEOTIDE SEQUENCE</scope>
</reference>
<dbReference type="AlphaFoldDB" id="G9BAQ9"/>
<protein>
    <submittedName>
        <fullName evidence="5">Creatininase</fullName>
    </submittedName>
</protein>
<keyword evidence="2" id="KW-0479">Metal-binding</keyword>
<comment type="cofactor">
    <cofactor evidence="1">
        <name>Zn(2+)</name>
        <dbReference type="ChEBI" id="CHEBI:29105"/>
    </cofactor>
</comment>
<dbReference type="SUPFAM" id="SSF102215">
    <property type="entry name" value="Creatininase"/>
    <property type="match status" value="1"/>
</dbReference>
<evidence type="ECO:0000256" key="1">
    <source>
        <dbReference type="ARBA" id="ARBA00001947"/>
    </source>
</evidence>